<sequence>MSCGSLPDVWKDPLSLQAGVTMSKKTCPHGEKWDNLLMTCRLAVGERSPQPNLVTELPPEKLNTDGSHQYNPAVNPAVWISVAVAVNGSILALFLWFIIYRRQTRHNHIDDEPPFKAMPAVETDCNAAGVRVEEAPPSCHPLNGGPQTYFRQEASSFSDAPGCGPLGEVGSVFMCNSRREHGIPLPATELGDAALVTTKTVQCSESFDM</sequence>
<name>A0ACC2FMB4_DALPE</name>
<reference evidence="1" key="1">
    <citation type="submission" date="2021-05" db="EMBL/GenBank/DDBJ databases">
        <authorList>
            <person name="Pan Q."/>
            <person name="Jouanno E."/>
            <person name="Zahm M."/>
            <person name="Klopp C."/>
            <person name="Cabau C."/>
            <person name="Louis A."/>
            <person name="Berthelot C."/>
            <person name="Parey E."/>
            <person name="Roest Crollius H."/>
            <person name="Montfort J."/>
            <person name="Robinson-Rechavi M."/>
            <person name="Bouchez O."/>
            <person name="Lampietro C."/>
            <person name="Lopez Roques C."/>
            <person name="Donnadieu C."/>
            <person name="Postlethwait J."/>
            <person name="Bobe J."/>
            <person name="Dillon D."/>
            <person name="Chandos A."/>
            <person name="von Hippel F."/>
            <person name="Guiguen Y."/>
        </authorList>
    </citation>
    <scope>NUCLEOTIDE SEQUENCE</scope>
    <source>
        <strain evidence="1">YG-Jan2019</strain>
    </source>
</reference>
<dbReference type="EMBL" id="CM055752">
    <property type="protein sequence ID" value="KAJ7992603.1"/>
    <property type="molecule type" value="Genomic_DNA"/>
</dbReference>
<comment type="caution">
    <text evidence="1">The sequence shown here is derived from an EMBL/GenBank/DDBJ whole genome shotgun (WGS) entry which is preliminary data.</text>
</comment>
<protein>
    <submittedName>
        <fullName evidence="1">Uncharacterized protein</fullName>
    </submittedName>
</protein>
<dbReference type="Proteomes" id="UP001157502">
    <property type="component" value="Chromosome 25"/>
</dbReference>
<organism evidence="1 2">
    <name type="scientific">Dallia pectoralis</name>
    <name type="common">Alaska blackfish</name>
    <dbReference type="NCBI Taxonomy" id="75939"/>
    <lineage>
        <taxon>Eukaryota</taxon>
        <taxon>Metazoa</taxon>
        <taxon>Chordata</taxon>
        <taxon>Craniata</taxon>
        <taxon>Vertebrata</taxon>
        <taxon>Euteleostomi</taxon>
        <taxon>Actinopterygii</taxon>
        <taxon>Neopterygii</taxon>
        <taxon>Teleostei</taxon>
        <taxon>Protacanthopterygii</taxon>
        <taxon>Esociformes</taxon>
        <taxon>Umbridae</taxon>
        <taxon>Dallia</taxon>
    </lineage>
</organism>
<proteinExistence type="predicted"/>
<accession>A0ACC2FMB4</accession>
<gene>
    <name evidence="1" type="ORF">DPEC_G00280400</name>
</gene>
<keyword evidence="2" id="KW-1185">Reference proteome</keyword>
<evidence type="ECO:0000313" key="2">
    <source>
        <dbReference type="Proteomes" id="UP001157502"/>
    </source>
</evidence>
<evidence type="ECO:0000313" key="1">
    <source>
        <dbReference type="EMBL" id="KAJ7992603.1"/>
    </source>
</evidence>